<accession>A0A2Z4HQ28</accession>
<dbReference type="EMBL" id="MF627739">
    <property type="protein sequence ID" value="AWW17240.1"/>
    <property type="molecule type" value="mRNA"/>
</dbReference>
<dbReference type="SUPFAM" id="SSF47565">
    <property type="entry name" value="Insect pheromone/odorant-binding proteins"/>
    <property type="match status" value="1"/>
</dbReference>
<keyword evidence="1" id="KW-0732">Signal</keyword>
<dbReference type="AlphaFoldDB" id="A0A2Z4HQ28"/>
<reference evidence="2" key="2">
    <citation type="submission" date="2017-08" db="EMBL/GenBank/DDBJ databases">
        <authorList>
            <person name="de Groot N.N."/>
        </authorList>
    </citation>
    <scope>NUCLEOTIDE SEQUENCE</scope>
    <source>
        <tissue evidence="2">Antenna</tissue>
    </source>
</reference>
<gene>
    <name evidence="2" type="primary">OBP6</name>
</gene>
<evidence type="ECO:0000256" key="1">
    <source>
        <dbReference type="SAM" id="SignalP"/>
    </source>
</evidence>
<feature type="signal peptide" evidence="1">
    <location>
        <begin position="1"/>
        <end position="18"/>
    </location>
</feature>
<dbReference type="PANTHER" id="PTHR21364:SF2">
    <property type="entry name" value="GENERAL ODORANT-BINDING PROTEIN 19A"/>
    <property type="match status" value="1"/>
</dbReference>
<name>A0A2Z4HQ28_RIPPE</name>
<protein>
    <submittedName>
        <fullName evidence="2">Odorant-binding protein 6</fullName>
    </submittedName>
</protein>
<organism evidence="2">
    <name type="scientific">Riptortus pedestris</name>
    <name type="common">Bean bug</name>
    <dbReference type="NCBI Taxonomy" id="329032"/>
    <lineage>
        <taxon>Eukaryota</taxon>
        <taxon>Metazoa</taxon>
        <taxon>Ecdysozoa</taxon>
        <taxon>Arthropoda</taxon>
        <taxon>Hexapoda</taxon>
        <taxon>Insecta</taxon>
        <taxon>Pterygota</taxon>
        <taxon>Neoptera</taxon>
        <taxon>Paraneoptera</taxon>
        <taxon>Hemiptera</taxon>
        <taxon>Heteroptera</taxon>
        <taxon>Panheteroptera</taxon>
        <taxon>Pentatomomorpha</taxon>
        <taxon>Coreoidea</taxon>
        <taxon>Alydidae</taxon>
        <taxon>Riptortus</taxon>
    </lineage>
</organism>
<dbReference type="Pfam" id="PF01395">
    <property type="entry name" value="PBP_GOBP"/>
    <property type="match status" value="1"/>
</dbReference>
<dbReference type="InterPro" id="IPR036728">
    <property type="entry name" value="PBP_GOBP_sf"/>
</dbReference>
<proteinExistence type="evidence at transcript level"/>
<dbReference type="CDD" id="cd23992">
    <property type="entry name" value="PBP_GOBP"/>
    <property type="match status" value="1"/>
</dbReference>
<evidence type="ECO:0000313" key="2">
    <source>
        <dbReference type="EMBL" id="AWW17240.1"/>
    </source>
</evidence>
<dbReference type="SMART" id="SM00708">
    <property type="entry name" value="PhBP"/>
    <property type="match status" value="1"/>
</dbReference>
<sequence length="142" mass="15901">MAYFTILLIGALASSVCSEPEEDIRKLETEILDVCKEKTKASQDAVNQLLKSGDLDESPEGKCLIKCGLQTFGTMTEDGAFNNIRARDYMKGAYPENVDEAAEIWENCQAHAKKTDDKCDYAYKVIKCFFAGIKNQNIKKAW</sequence>
<reference evidence="2" key="1">
    <citation type="journal article" date="2011" name="Insect Biochem. Mol. Biol.">
        <title>Identification and tissue distribution of odorant binding protein genes in the lucerne plant bug Adelphocoris lineolatus (Goeze).</title>
        <authorList>
            <person name="Gu S.H."/>
            <person name="Wang S.P."/>
            <person name="Zhang X.Y."/>
            <person name="Wu K.M."/>
            <person name="Guo Y.Y."/>
            <person name="Zhou J.J."/>
            <person name="Zhang Y.J."/>
        </authorList>
    </citation>
    <scope>NUCLEOTIDE SEQUENCE</scope>
    <source>
        <tissue evidence="2">Antenna</tissue>
    </source>
</reference>
<dbReference type="Gene3D" id="1.10.238.20">
    <property type="entry name" value="Pheromone/general odorant binding protein domain"/>
    <property type="match status" value="1"/>
</dbReference>
<dbReference type="InterPro" id="IPR006170">
    <property type="entry name" value="PBP/GOBP"/>
</dbReference>
<feature type="chain" id="PRO_5016328448" evidence="1">
    <location>
        <begin position="19"/>
        <end position="142"/>
    </location>
</feature>
<dbReference type="GO" id="GO:0005549">
    <property type="term" value="F:odorant binding"/>
    <property type="evidence" value="ECO:0007669"/>
    <property type="project" value="InterPro"/>
</dbReference>
<dbReference type="PANTHER" id="PTHR21364">
    <property type="entry name" value="GENERAL ODORANT-BINDING PROTEIN 19A"/>
    <property type="match status" value="1"/>
</dbReference>